<protein>
    <recommendedName>
        <fullName evidence="1">Ricin B lectin domain-containing protein</fullName>
    </recommendedName>
</protein>
<dbReference type="EMBL" id="CP012752">
    <property type="protein sequence ID" value="ALG08322.1"/>
    <property type="molecule type" value="Genomic_DNA"/>
</dbReference>
<dbReference type="PROSITE" id="PS50231">
    <property type="entry name" value="RICIN_B_LECTIN"/>
    <property type="match status" value="1"/>
</dbReference>
<evidence type="ECO:0000313" key="3">
    <source>
        <dbReference type="Proteomes" id="UP000063699"/>
    </source>
</evidence>
<feature type="domain" description="Ricin B lectin" evidence="1">
    <location>
        <begin position="38"/>
        <end position="166"/>
    </location>
</feature>
<reference evidence="2 3" key="1">
    <citation type="submission" date="2015-07" db="EMBL/GenBank/DDBJ databases">
        <title>Genome sequencing of Kibdelosporangium phytohabitans.</title>
        <authorList>
            <person name="Qin S."/>
            <person name="Xing K."/>
        </authorList>
    </citation>
    <scope>NUCLEOTIDE SEQUENCE [LARGE SCALE GENOMIC DNA]</scope>
    <source>
        <strain evidence="2 3">KLBMP1111</strain>
    </source>
</reference>
<dbReference type="Pfam" id="PF00652">
    <property type="entry name" value="Ricin_B_lectin"/>
    <property type="match status" value="1"/>
</dbReference>
<dbReference type="InterPro" id="IPR035992">
    <property type="entry name" value="Ricin_B-like_lectins"/>
</dbReference>
<dbReference type="SMART" id="SM00458">
    <property type="entry name" value="RICIN"/>
    <property type="match status" value="1"/>
</dbReference>
<evidence type="ECO:0000259" key="1">
    <source>
        <dbReference type="SMART" id="SM00458"/>
    </source>
</evidence>
<evidence type="ECO:0000313" key="2">
    <source>
        <dbReference type="EMBL" id="ALG08322.1"/>
    </source>
</evidence>
<organism evidence="2 3">
    <name type="scientific">Kibdelosporangium phytohabitans</name>
    <dbReference type="NCBI Taxonomy" id="860235"/>
    <lineage>
        <taxon>Bacteria</taxon>
        <taxon>Bacillati</taxon>
        <taxon>Actinomycetota</taxon>
        <taxon>Actinomycetes</taxon>
        <taxon>Pseudonocardiales</taxon>
        <taxon>Pseudonocardiaceae</taxon>
        <taxon>Kibdelosporangium</taxon>
    </lineage>
</organism>
<sequence length="166" mass="18493">MSAGTAVAASGGASLAGSVRATPAELGKFLDRTGEDSTFVLHPLSDLNRCLDVWDSGKGPWVQAWNCNGWANQQWYFVWYEDTHNWEVRSAGKCVDSRNGRGESLEHQPCTGAASQRFNVYPVDSALVFESATTPNQVWDVYDHGRGTKVQMWDYNRTSNQRWQTG</sequence>
<name>A0A0N9I293_9PSEU</name>
<dbReference type="CDD" id="cd00161">
    <property type="entry name" value="beta-trefoil_Ricin-like"/>
    <property type="match status" value="1"/>
</dbReference>
<dbReference type="Gene3D" id="2.80.10.50">
    <property type="match status" value="2"/>
</dbReference>
<proteinExistence type="predicted"/>
<dbReference type="AlphaFoldDB" id="A0A0N9I293"/>
<accession>A0A0N9I293</accession>
<keyword evidence="3" id="KW-1185">Reference proteome</keyword>
<dbReference type="InterPro" id="IPR000772">
    <property type="entry name" value="Ricin_B_lectin"/>
</dbReference>
<dbReference type="SUPFAM" id="SSF50370">
    <property type="entry name" value="Ricin B-like lectins"/>
    <property type="match status" value="1"/>
</dbReference>
<dbReference type="Proteomes" id="UP000063699">
    <property type="component" value="Chromosome"/>
</dbReference>
<dbReference type="KEGG" id="kphy:AOZ06_16660"/>
<gene>
    <name evidence="2" type="ORF">AOZ06_16660</name>
</gene>